<keyword evidence="1" id="KW-1133">Transmembrane helix</keyword>
<evidence type="ECO:0000313" key="3">
    <source>
        <dbReference type="Proteomes" id="UP001596039"/>
    </source>
</evidence>
<organism evidence="2 3">
    <name type="scientific">Lysinimonas soli</name>
    <dbReference type="NCBI Taxonomy" id="1074233"/>
    <lineage>
        <taxon>Bacteria</taxon>
        <taxon>Bacillati</taxon>
        <taxon>Actinomycetota</taxon>
        <taxon>Actinomycetes</taxon>
        <taxon>Micrococcales</taxon>
        <taxon>Microbacteriaceae</taxon>
        <taxon>Lysinimonas</taxon>
    </lineage>
</organism>
<evidence type="ECO:0000313" key="2">
    <source>
        <dbReference type="EMBL" id="MFC5501440.1"/>
    </source>
</evidence>
<protein>
    <submittedName>
        <fullName evidence="2">Uncharacterized protein</fullName>
    </submittedName>
</protein>
<dbReference type="EMBL" id="JBHSMG010000001">
    <property type="protein sequence ID" value="MFC5501440.1"/>
    <property type="molecule type" value="Genomic_DNA"/>
</dbReference>
<sequence length="333" mass="35966">MTTLTDRYVWAVTRHVPPGRRAVVAERLQTEIAAAVAAKVAAGADPGDAETAVIAELGDPERRAANTEGRPNYLIGPELYFDYRRLMIIVLSAVAASVFGALVLVEVLAGQSLWPMLSTAFSVAFSVTVQVGFWITVAFAVIERVTRGRRPHSREWDVSNLPAIPTTRVGLAETIAAVLAYLLFIGLVIWQRNIWAVETAGGTPLPVLNPTLWDFWIPWFLVLAALEIAFALIAFAIGRWTWTLAWVNVALNLAFAVPAVGLLSSGSILSKQFTTTFRPVEPIIHAAVSVVAVLVVVGAVADIFSGFRKAYLGRAEPPKGGRDPDSADREPAD</sequence>
<reference evidence="3" key="1">
    <citation type="journal article" date="2019" name="Int. J. Syst. Evol. Microbiol.">
        <title>The Global Catalogue of Microorganisms (GCM) 10K type strain sequencing project: providing services to taxonomists for standard genome sequencing and annotation.</title>
        <authorList>
            <consortium name="The Broad Institute Genomics Platform"/>
            <consortium name="The Broad Institute Genome Sequencing Center for Infectious Disease"/>
            <person name="Wu L."/>
            <person name="Ma J."/>
        </authorList>
    </citation>
    <scope>NUCLEOTIDE SEQUENCE [LARGE SCALE GENOMIC DNA]</scope>
    <source>
        <strain evidence="3">CGMCC 4.6997</strain>
    </source>
</reference>
<feature type="transmembrane region" description="Helical" evidence="1">
    <location>
        <begin position="121"/>
        <end position="142"/>
    </location>
</feature>
<name>A0ABW0NLJ0_9MICO</name>
<keyword evidence="1" id="KW-0812">Transmembrane</keyword>
<dbReference type="Proteomes" id="UP001596039">
    <property type="component" value="Unassembled WGS sequence"/>
</dbReference>
<feature type="transmembrane region" description="Helical" evidence="1">
    <location>
        <begin position="169"/>
        <end position="190"/>
    </location>
</feature>
<evidence type="ECO:0000256" key="1">
    <source>
        <dbReference type="SAM" id="Phobius"/>
    </source>
</evidence>
<comment type="caution">
    <text evidence="2">The sequence shown here is derived from an EMBL/GenBank/DDBJ whole genome shotgun (WGS) entry which is preliminary data.</text>
</comment>
<feature type="transmembrane region" description="Helical" evidence="1">
    <location>
        <begin position="216"/>
        <end position="237"/>
    </location>
</feature>
<feature type="transmembrane region" description="Helical" evidence="1">
    <location>
        <begin position="283"/>
        <end position="304"/>
    </location>
</feature>
<feature type="transmembrane region" description="Helical" evidence="1">
    <location>
        <begin position="86"/>
        <end position="109"/>
    </location>
</feature>
<feature type="transmembrane region" description="Helical" evidence="1">
    <location>
        <begin position="244"/>
        <end position="263"/>
    </location>
</feature>
<proteinExistence type="predicted"/>
<keyword evidence="1" id="KW-0472">Membrane</keyword>
<gene>
    <name evidence="2" type="ORF">ACFPJ4_04205</name>
</gene>
<accession>A0ABW0NLJ0</accession>
<dbReference type="RefSeq" id="WP_386739029.1">
    <property type="nucleotide sequence ID" value="NZ_JBHSMG010000001.1"/>
</dbReference>
<keyword evidence="3" id="KW-1185">Reference proteome</keyword>